<evidence type="ECO:0000256" key="1">
    <source>
        <dbReference type="SAM" id="MobiDB-lite"/>
    </source>
</evidence>
<reference evidence="2" key="1">
    <citation type="submission" date="2022-10" db="EMBL/GenBank/DDBJ databases">
        <title>Tapping the CABI collections for fungal endophytes: first genome assemblies for Collariella, Neodidymelliopsis, Ascochyta clinopodiicola, Didymella pomorum, Didymosphaeria variabile, Neocosmospora piperis and Neocucurbitaria cava.</title>
        <authorList>
            <person name="Hill R."/>
        </authorList>
    </citation>
    <scope>NUCLEOTIDE SEQUENCE</scope>
    <source>
        <strain evidence="2">IMI 356815</strain>
    </source>
</reference>
<feature type="region of interest" description="Disordered" evidence="1">
    <location>
        <begin position="1"/>
        <end position="127"/>
    </location>
</feature>
<evidence type="ECO:0000313" key="3">
    <source>
        <dbReference type="Proteomes" id="UP001140513"/>
    </source>
</evidence>
<comment type="caution">
    <text evidence="2">The sequence shown here is derived from an EMBL/GenBank/DDBJ whole genome shotgun (WGS) entry which is preliminary data.</text>
</comment>
<feature type="region of interest" description="Disordered" evidence="1">
    <location>
        <begin position="398"/>
        <end position="418"/>
    </location>
</feature>
<sequence length="644" mass="71041">MPGSLARKERRRKEREDNHTPRAIKPAYVESIDDEGETDGGAVQAAEEIRPEGDEDIPSLVPLCEPQKYSQSSPRRAANPLQTFARQEPLDKSKTFPKQPKSRSKRGPPPQIPRESEPPFGSLGSLHNYPTSIYEEALNTLRNMTPEDSVRLRNVVISQMAAEGFPLPVDAQPEEIPAVTYPIRSITNPPWAPSTRGRDIMTDTEAENLRFALFDKIKKSQEQVNWAAPTAKALKDPKSAESPVLQALGGNVDGASHSVDIVTPEGEATFGEHASIVHSRDSEEQANVNHKLQAPLSADLITVPSIPNGQEVLGDGVSISNAEHVERIRHMPAQEQISEASAALEKTTPMAESNDHTDRVARIDGMTEKLRQSVEEARAEICPPRKCVTLDRGFAQRSSSSDYASSSGDSGSKPYVSRTRRITSDGILELKASPLKVDGVRIPTKEHRRKVSLKLPINVSNLQRAYAHPFARHTHSASVSTDEGVLPLYEAEERDLEYKHRHIFIGTASLDDFLEILEITPAYTTTKRKVVKAFAALVCAEQVQARQSSITSDGWNFVTRTTPENTLTHIDYLTESHVKLGSITLGKFLDKIPFDDENGIAAIKVVEAFCLASHLDGEATYGSQSKAKAFRSWYVRENAAKEDT</sequence>
<evidence type="ECO:0000313" key="2">
    <source>
        <dbReference type="EMBL" id="KAJ4360489.1"/>
    </source>
</evidence>
<dbReference type="AlphaFoldDB" id="A0A9W8XVH6"/>
<dbReference type="RefSeq" id="XP_056076691.1">
    <property type="nucleotide sequence ID" value="XM_056209869.1"/>
</dbReference>
<feature type="compositionally biased region" description="Low complexity" evidence="1">
    <location>
        <begin position="398"/>
        <end position="412"/>
    </location>
</feature>
<dbReference type="GeneID" id="80904584"/>
<feature type="compositionally biased region" description="Polar residues" evidence="1">
    <location>
        <begin position="68"/>
        <end position="85"/>
    </location>
</feature>
<dbReference type="EMBL" id="JAPEUX010000001">
    <property type="protein sequence ID" value="KAJ4360489.1"/>
    <property type="molecule type" value="Genomic_DNA"/>
</dbReference>
<gene>
    <name evidence="2" type="ORF">N0V89_001054</name>
</gene>
<keyword evidence="3" id="KW-1185">Reference proteome</keyword>
<accession>A0A9W8XVH6</accession>
<protein>
    <submittedName>
        <fullName evidence="2">Uncharacterized protein</fullName>
    </submittedName>
</protein>
<proteinExistence type="predicted"/>
<dbReference type="OrthoDB" id="3786670at2759"/>
<dbReference type="Proteomes" id="UP001140513">
    <property type="component" value="Unassembled WGS sequence"/>
</dbReference>
<name>A0A9W8XVH6_9PLEO</name>
<organism evidence="2 3">
    <name type="scientific">Didymosphaeria variabile</name>
    <dbReference type="NCBI Taxonomy" id="1932322"/>
    <lineage>
        <taxon>Eukaryota</taxon>
        <taxon>Fungi</taxon>
        <taxon>Dikarya</taxon>
        <taxon>Ascomycota</taxon>
        <taxon>Pezizomycotina</taxon>
        <taxon>Dothideomycetes</taxon>
        <taxon>Pleosporomycetidae</taxon>
        <taxon>Pleosporales</taxon>
        <taxon>Massarineae</taxon>
        <taxon>Didymosphaeriaceae</taxon>
        <taxon>Didymosphaeria</taxon>
    </lineage>
</organism>